<evidence type="ECO:0000256" key="1">
    <source>
        <dbReference type="SAM" id="MobiDB-lite"/>
    </source>
</evidence>
<accession>A0A1I8HUW9</accession>
<sequence length="446" mass="49244">GRQRAVQFEDELEQLRERRELGPAPPLPKPSPPQQQQTESSGKKTATVRPHPRPAPPPSQPPAADQSSPQQQRSRPYDQEKIKEYLQQQKERRRQAKIEAERQRAAEAAALQQKLKDLRQRQLEAPSVDTLNRWCAVRDAASSLEDRVSRMARPGGHFWGTLHPPHLSAAATSANPTARLPLPGYRESPPAPMARAVTPADAVDDGVEDIGDNGYAYAEAQRLAEQMPRGLDRIGRALLLHNFCAGQPAVQQSRKQPKSPLGRRTRRSEGALPPKRYNLLHTLEHESADPFAFRAVYNRQREAYARRQNGGSSLTTSPQPPTAAASSTSRRRDIRSSGGGGGGMMDGSMRPEDLRLSPSAAATVAAAPSRPVVVDRDVQTAHSATPTAVIGADSSYTAADRDTRRRQRQRQRDHRSRSRSRSRSGSEEKEENKNSDELKRPASPPP</sequence>
<feature type="compositionally biased region" description="Basic and acidic residues" evidence="1">
    <location>
        <begin position="75"/>
        <end position="84"/>
    </location>
</feature>
<reference evidence="3" key="1">
    <citation type="submission" date="2016-11" db="UniProtKB">
        <authorList>
            <consortium name="WormBaseParasite"/>
        </authorList>
    </citation>
    <scope>IDENTIFICATION</scope>
</reference>
<feature type="region of interest" description="Disordered" evidence="1">
    <location>
        <begin position="1"/>
        <end position="103"/>
    </location>
</feature>
<feature type="region of interest" description="Disordered" evidence="1">
    <location>
        <begin position="248"/>
        <end position="274"/>
    </location>
</feature>
<feature type="compositionally biased region" description="Pro residues" evidence="1">
    <location>
        <begin position="23"/>
        <end position="33"/>
    </location>
</feature>
<feature type="compositionally biased region" description="Low complexity" evidence="1">
    <location>
        <begin position="310"/>
        <end position="328"/>
    </location>
</feature>
<feature type="compositionally biased region" description="Basic and acidic residues" evidence="1">
    <location>
        <begin position="424"/>
        <end position="440"/>
    </location>
</feature>
<feature type="compositionally biased region" description="Low complexity" evidence="1">
    <location>
        <begin position="357"/>
        <end position="372"/>
    </location>
</feature>
<dbReference type="WBParaSite" id="maker-uti_cns_0008050-snap-gene-0.3-mRNA-1">
    <property type="protein sequence ID" value="maker-uti_cns_0008050-snap-gene-0.3-mRNA-1"/>
    <property type="gene ID" value="maker-uti_cns_0008050-snap-gene-0.3"/>
</dbReference>
<dbReference type="AlphaFoldDB" id="A0A1I8HUW9"/>
<protein>
    <submittedName>
        <fullName evidence="3">CG5993</fullName>
    </submittedName>
</protein>
<name>A0A1I8HUW9_9PLAT</name>
<evidence type="ECO:0000313" key="2">
    <source>
        <dbReference type="Proteomes" id="UP000095280"/>
    </source>
</evidence>
<evidence type="ECO:0000313" key="3">
    <source>
        <dbReference type="WBParaSite" id="maker-uti_cns_0008050-snap-gene-0.3-mRNA-1"/>
    </source>
</evidence>
<keyword evidence="2" id="KW-1185">Reference proteome</keyword>
<feature type="region of interest" description="Disordered" evidence="1">
    <location>
        <begin position="306"/>
        <end position="446"/>
    </location>
</feature>
<feature type="compositionally biased region" description="Low complexity" evidence="1">
    <location>
        <begin position="62"/>
        <end position="74"/>
    </location>
</feature>
<dbReference type="Proteomes" id="UP000095280">
    <property type="component" value="Unplaced"/>
</dbReference>
<feature type="compositionally biased region" description="Basic residues" evidence="1">
    <location>
        <begin position="404"/>
        <end position="422"/>
    </location>
</feature>
<proteinExistence type="predicted"/>
<feature type="compositionally biased region" description="Basic residues" evidence="1">
    <location>
        <begin position="255"/>
        <end position="266"/>
    </location>
</feature>
<organism evidence="2 3">
    <name type="scientific">Macrostomum lignano</name>
    <dbReference type="NCBI Taxonomy" id="282301"/>
    <lineage>
        <taxon>Eukaryota</taxon>
        <taxon>Metazoa</taxon>
        <taxon>Spiralia</taxon>
        <taxon>Lophotrochozoa</taxon>
        <taxon>Platyhelminthes</taxon>
        <taxon>Rhabditophora</taxon>
        <taxon>Macrostomorpha</taxon>
        <taxon>Macrostomida</taxon>
        <taxon>Macrostomidae</taxon>
        <taxon>Macrostomum</taxon>
    </lineage>
</organism>